<keyword evidence="4 10" id="KW-0812">Transmembrane</keyword>
<dbReference type="PANTHER" id="PTHR11923:SF51">
    <property type="entry name" value="LYSOSOME MEMBRANE PROTEIN 2"/>
    <property type="match status" value="1"/>
</dbReference>
<dbReference type="GO" id="GO:0005737">
    <property type="term" value="C:cytoplasm"/>
    <property type="evidence" value="ECO:0007669"/>
    <property type="project" value="TreeGrafter"/>
</dbReference>
<keyword evidence="12" id="KW-1185">Reference proteome</keyword>
<dbReference type="AlphaFoldDB" id="A0AAV7JQ50"/>
<evidence type="ECO:0000256" key="5">
    <source>
        <dbReference type="ARBA" id="ARBA00022989"/>
    </source>
</evidence>
<keyword evidence="6 10" id="KW-0472">Membrane</keyword>
<protein>
    <submittedName>
        <fullName evidence="11">Lysosome membrane protein 2-like</fullName>
    </submittedName>
</protein>
<evidence type="ECO:0000256" key="2">
    <source>
        <dbReference type="ARBA" id="ARBA00010532"/>
    </source>
</evidence>
<name>A0AAV7JQ50_9METZ</name>
<accession>A0AAV7JQ50</accession>
<evidence type="ECO:0000313" key="12">
    <source>
        <dbReference type="Proteomes" id="UP001165289"/>
    </source>
</evidence>
<organism evidence="11 12">
    <name type="scientific">Oopsacas minuta</name>
    <dbReference type="NCBI Taxonomy" id="111878"/>
    <lineage>
        <taxon>Eukaryota</taxon>
        <taxon>Metazoa</taxon>
        <taxon>Porifera</taxon>
        <taxon>Hexactinellida</taxon>
        <taxon>Hexasterophora</taxon>
        <taxon>Lyssacinosida</taxon>
        <taxon>Leucopsacidae</taxon>
        <taxon>Oopsacas</taxon>
    </lineage>
</organism>
<dbReference type="InterPro" id="IPR005428">
    <property type="entry name" value="CD36/SCARB1/SNMP1"/>
</dbReference>
<dbReference type="GO" id="GO:0005886">
    <property type="term" value="C:plasma membrane"/>
    <property type="evidence" value="ECO:0007669"/>
    <property type="project" value="UniProtKB-SubCell"/>
</dbReference>
<dbReference type="PRINTS" id="PR01610">
    <property type="entry name" value="CD36ANTIGEN"/>
</dbReference>
<keyword evidence="7" id="KW-1015">Disulfide bond</keyword>
<evidence type="ECO:0000256" key="3">
    <source>
        <dbReference type="ARBA" id="ARBA00022475"/>
    </source>
</evidence>
<dbReference type="EMBL" id="JAKMXF010000309">
    <property type="protein sequence ID" value="KAI6650937.1"/>
    <property type="molecule type" value="Genomic_DNA"/>
</dbReference>
<evidence type="ECO:0000256" key="10">
    <source>
        <dbReference type="SAM" id="Phobius"/>
    </source>
</evidence>
<evidence type="ECO:0000256" key="6">
    <source>
        <dbReference type="ARBA" id="ARBA00023136"/>
    </source>
</evidence>
<dbReference type="GO" id="GO:0005044">
    <property type="term" value="F:scavenger receptor activity"/>
    <property type="evidence" value="ECO:0007669"/>
    <property type="project" value="TreeGrafter"/>
</dbReference>
<keyword evidence="9" id="KW-0325">Glycoprotein</keyword>
<evidence type="ECO:0000256" key="1">
    <source>
        <dbReference type="ARBA" id="ARBA00004651"/>
    </source>
</evidence>
<dbReference type="PANTHER" id="PTHR11923">
    <property type="entry name" value="SCAVENGER RECEPTOR CLASS B TYPE-1 SR-B1"/>
    <property type="match status" value="1"/>
</dbReference>
<proteinExistence type="inferred from homology"/>
<keyword evidence="5 10" id="KW-1133">Transmembrane helix</keyword>
<dbReference type="PRINTS" id="PR01609">
    <property type="entry name" value="CD36FAMILY"/>
</dbReference>
<evidence type="ECO:0000256" key="4">
    <source>
        <dbReference type="ARBA" id="ARBA00022692"/>
    </source>
</evidence>
<keyword evidence="8" id="KW-0675">Receptor</keyword>
<reference evidence="11 12" key="1">
    <citation type="journal article" date="2023" name="BMC Biol.">
        <title>The compact genome of the sponge Oopsacas minuta (Hexactinellida) is lacking key metazoan core genes.</title>
        <authorList>
            <person name="Santini S."/>
            <person name="Schenkelaars Q."/>
            <person name="Jourda C."/>
            <person name="Duchesne M."/>
            <person name="Belahbib H."/>
            <person name="Rocher C."/>
            <person name="Selva M."/>
            <person name="Riesgo A."/>
            <person name="Vervoort M."/>
            <person name="Leys S.P."/>
            <person name="Kodjabachian L."/>
            <person name="Le Bivic A."/>
            <person name="Borchiellini C."/>
            <person name="Claverie J.M."/>
            <person name="Renard E."/>
        </authorList>
    </citation>
    <scope>NUCLEOTIDE SEQUENCE [LARGE SCALE GENOMIC DNA]</scope>
    <source>
        <strain evidence="11">SPO-2</strain>
    </source>
</reference>
<dbReference type="Proteomes" id="UP001165289">
    <property type="component" value="Unassembled WGS sequence"/>
</dbReference>
<evidence type="ECO:0000313" key="11">
    <source>
        <dbReference type="EMBL" id="KAI6650937.1"/>
    </source>
</evidence>
<evidence type="ECO:0000256" key="7">
    <source>
        <dbReference type="ARBA" id="ARBA00023157"/>
    </source>
</evidence>
<sequence>MQLSFQDHQKRYAIAEIALMRQRKLLVCLSALSFLMIAAGLSTISLAGISMGYVDKAIAQSVASQMKLKNGSLLFNQWSAPEIDLYHDYYFFNWTNPGEFIYGQKPSFVAVGPYKFREVRVKEDITHSEDECLVTYRQRKYYTFDQEATGSKLSENDVIVSLNLPLVAAAEKTSSFFGESVLDGLIYLTGSKLYKKLKVKELIWGYSDSFIRRLQNLGFYSASSFSIHSTSNSSMKLSTVHTGVCIPSKIGQYQVWEGNSSLTIWRDDYANMINGTEGLVFQPLVEEKDILQIFVDEMIRPLSIKFRGDKPSHKGIKTYRFAIPASELENSTMNPENARFYQNGPSGLFFLGNSTDPKGLGIYASLPHFLYGDHCLITNVSGLNPQEDLHMSYGDIEPITGATLATHSRLQVNYLLKQNSVTYFRRIPDITYFPLFYIDVTGEVSDAMATDFRRKLDLVDTAKSISWAGMISGFALFVAGLTGIFCLCMKWRSHLQSPKPGYITLGRD</sequence>
<dbReference type="Pfam" id="PF01130">
    <property type="entry name" value="CD36"/>
    <property type="match status" value="1"/>
</dbReference>
<comment type="subcellular location">
    <subcellularLocation>
        <location evidence="1">Cell membrane</location>
        <topology evidence="1">Multi-pass membrane protein</topology>
    </subcellularLocation>
</comment>
<keyword evidence="3" id="KW-1003">Cell membrane</keyword>
<evidence type="ECO:0000256" key="8">
    <source>
        <dbReference type="ARBA" id="ARBA00023170"/>
    </source>
</evidence>
<feature type="transmembrane region" description="Helical" evidence="10">
    <location>
        <begin position="465"/>
        <end position="489"/>
    </location>
</feature>
<comment type="caution">
    <text evidence="11">The sequence shown here is derived from an EMBL/GenBank/DDBJ whole genome shotgun (WGS) entry which is preliminary data.</text>
</comment>
<comment type="similarity">
    <text evidence="2">Belongs to the CD36 family.</text>
</comment>
<evidence type="ECO:0000256" key="9">
    <source>
        <dbReference type="ARBA" id="ARBA00023180"/>
    </source>
</evidence>
<gene>
    <name evidence="11" type="ORF">LOD99_5777</name>
</gene>
<dbReference type="InterPro" id="IPR002159">
    <property type="entry name" value="CD36_fam"/>
</dbReference>